<feature type="transmembrane region" description="Helical" evidence="1">
    <location>
        <begin position="326"/>
        <end position="349"/>
    </location>
</feature>
<feature type="transmembrane region" description="Helical" evidence="1">
    <location>
        <begin position="355"/>
        <end position="379"/>
    </location>
</feature>
<evidence type="ECO:0000256" key="1">
    <source>
        <dbReference type="SAM" id="Phobius"/>
    </source>
</evidence>
<evidence type="ECO:0000313" key="2">
    <source>
        <dbReference type="EMBL" id="QDG50171.1"/>
    </source>
</evidence>
<dbReference type="EMBL" id="CP041186">
    <property type="protein sequence ID" value="QDG50171.1"/>
    <property type="molecule type" value="Genomic_DNA"/>
</dbReference>
<keyword evidence="1" id="KW-0812">Transmembrane</keyword>
<dbReference type="AlphaFoldDB" id="A0A4Y6PP99"/>
<accession>A0A5B8Y054</accession>
<keyword evidence="3" id="KW-1185">Reference proteome</keyword>
<feature type="transmembrane region" description="Helical" evidence="1">
    <location>
        <begin position="295"/>
        <end position="314"/>
    </location>
</feature>
<feature type="transmembrane region" description="Helical" evidence="1">
    <location>
        <begin position="109"/>
        <end position="126"/>
    </location>
</feature>
<feature type="transmembrane region" description="Helical" evidence="1">
    <location>
        <begin position="85"/>
        <end position="103"/>
    </location>
</feature>
<feature type="transmembrane region" description="Helical" evidence="1">
    <location>
        <begin position="208"/>
        <end position="225"/>
    </location>
</feature>
<feature type="transmembrane region" description="Helical" evidence="1">
    <location>
        <begin position="260"/>
        <end position="283"/>
    </location>
</feature>
<name>A0A4Y6PP99_PERCE</name>
<organism evidence="2 3">
    <name type="scientific">Persicimonas caeni</name>
    <dbReference type="NCBI Taxonomy" id="2292766"/>
    <lineage>
        <taxon>Bacteria</taxon>
        <taxon>Deltaproteobacteria</taxon>
        <taxon>Bradymonadales</taxon>
        <taxon>Bradymonadaceae</taxon>
        <taxon>Persicimonas</taxon>
    </lineage>
</organism>
<dbReference type="InterPro" id="IPR010266">
    <property type="entry name" value="NnrS"/>
</dbReference>
<sequence length="388" mass="41369">MTSTPTVFAKGFRPFFLLAAAFAVAFLPLWLLAYTGHVDASAYWTPSTWHGHEMVFGFTVAVVAGFLLTAVGNWTKQETAVGGRLVVLCLLWLAGRLAVVFAGDLQPGLVVMADLLFIPALAGAIGRPLIRTNNRRNLKFLGILALLWGANAAMHLDALGVVEGWARPALLLAVDLIAVITLIIGGRIIPMFTRNAVGDALIRSNKKLEKFLVVAVGAAIALSVFAPMEWFTGAAAIIAGVAILARQTHWGAKQTIDKPILWVLHLGHAWIAAGFVLRGLAVFTPQVSGSMGTHALTVGAIGLLTLGMMARVALGHTGRELKVTKPVAWAFVAMSLAALGRTLVPIIWPSHYVDWVIASGVLFALAFAVYLLQYVPILVKPRADGRPG</sequence>
<keyword evidence="1" id="KW-1133">Transmembrane helix</keyword>
<reference evidence="2 3" key="1">
    <citation type="submission" date="2019-06" db="EMBL/GenBank/DDBJ databases">
        <title>Persicimonas caeni gen. nov., sp. nov., a predatory bacterium isolated from solar saltern.</title>
        <authorList>
            <person name="Wang S."/>
        </authorList>
    </citation>
    <scope>NUCLEOTIDE SEQUENCE [LARGE SCALE GENOMIC DNA]</scope>
    <source>
        <strain evidence="2 3">YN101</strain>
    </source>
</reference>
<dbReference type="OrthoDB" id="5487830at2"/>
<dbReference type="RefSeq" id="WP_141196667.1">
    <property type="nucleotide sequence ID" value="NZ_CP041186.1"/>
</dbReference>
<evidence type="ECO:0000313" key="3">
    <source>
        <dbReference type="Proteomes" id="UP000315995"/>
    </source>
</evidence>
<feature type="transmembrane region" description="Helical" evidence="1">
    <location>
        <begin position="54"/>
        <end position="73"/>
    </location>
</feature>
<feature type="transmembrane region" description="Helical" evidence="1">
    <location>
        <begin position="138"/>
        <end position="156"/>
    </location>
</feature>
<dbReference type="Pfam" id="PF05940">
    <property type="entry name" value="NnrS"/>
    <property type="match status" value="1"/>
</dbReference>
<protein>
    <submittedName>
        <fullName evidence="2">NnrS family protein</fullName>
    </submittedName>
</protein>
<proteinExistence type="predicted"/>
<accession>A0A4Y6PP99</accession>
<dbReference type="Proteomes" id="UP000315995">
    <property type="component" value="Chromosome"/>
</dbReference>
<feature type="transmembrane region" description="Helical" evidence="1">
    <location>
        <begin position="168"/>
        <end position="188"/>
    </location>
</feature>
<keyword evidence="1" id="KW-0472">Membrane</keyword>
<feature type="transmembrane region" description="Helical" evidence="1">
    <location>
        <begin position="12"/>
        <end position="34"/>
    </location>
</feature>
<gene>
    <name evidence="2" type="ORF">FIV42_05330</name>
</gene>